<dbReference type="Pfam" id="PF05050">
    <property type="entry name" value="Methyltransf_21"/>
    <property type="match status" value="1"/>
</dbReference>
<dbReference type="InterPro" id="IPR029063">
    <property type="entry name" value="SAM-dependent_MTases_sf"/>
</dbReference>
<feature type="domain" description="Methyltransferase FkbM" evidence="1">
    <location>
        <begin position="133"/>
        <end position="277"/>
    </location>
</feature>
<sequence>MPYANSDIQSNMEEEKVSNAVLPMTNFMIATIAVLLCLSPLTTAPSESDTASVPFVTAFKHERGRKRHRLPNSGFLFSPQYDGEPVFWFSEVRMHKTWHELENSKYKWNFFLGTWQFLVHLLTRQQERRLVIDVDANMGQEAILAAKHGHQVFTFEPLPETFATLEFNLLLNCVQGSVTAINKGTGDASTDACIEESFVAGVMSPMASVSSQLHQDRCQGQLIQITTIDEQFQDISQQPLLLKIDNEGNEYKTLLGARWLLAHSPPKYILLEIIQSRTDWRHVSSLSSPFNYTLYFLGPGDVVVTARKYPKAYWTDGWHSRRLHHSYALPKRQWDMLAVHNSEWAST</sequence>
<dbReference type="AlphaFoldDB" id="A0A7S4GG26"/>
<dbReference type="PANTHER" id="PTHR34203">
    <property type="entry name" value="METHYLTRANSFERASE, FKBM FAMILY PROTEIN"/>
    <property type="match status" value="1"/>
</dbReference>
<evidence type="ECO:0000259" key="1">
    <source>
        <dbReference type="Pfam" id="PF05050"/>
    </source>
</evidence>
<accession>A0A7S4GG26</accession>
<reference evidence="2" key="1">
    <citation type="submission" date="2021-01" db="EMBL/GenBank/DDBJ databases">
        <authorList>
            <person name="Corre E."/>
            <person name="Pelletier E."/>
            <person name="Niang G."/>
            <person name="Scheremetjew M."/>
            <person name="Finn R."/>
            <person name="Kale V."/>
            <person name="Holt S."/>
            <person name="Cochrane G."/>
            <person name="Meng A."/>
            <person name="Brown T."/>
            <person name="Cohen L."/>
        </authorList>
    </citation>
    <scope>NUCLEOTIDE SEQUENCE</scope>
    <source>
        <strain evidence="2">CCMP1594</strain>
    </source>
</reference>
<gene>
    <name evidence="2" type="ORF">EGYM00163_LOCUS47071</name>
</gene>
<dbReference type="EMBL" id="HBJA01136876">
    <property type="protein sequence ID" value="CAE0835718.1"/>
    <property type="molecule type" value="Transcribed_RNA"/>
</dbReference>
<name>A0A7S4GG26_9EUGL</name>
<organism evidence="2">
    <name type="scientific">Eutreptiella gymnastica</name>
    <dbReference type="NCBI Taxonomy" id="73025"/>
    <lineage>
        <taxon>Eukaryota</taxon>
        <taxon>Discoba</taxon>
        <taxon>Euglenozoa</taxon>
        <taxon>Euglenida</taxon>
        <taxon>Spirocuta</taxon>
        <taxon>Euglenophyceae</taxon>
        <taxon>Eutreptiales</taxon>
        <taxon>Eutreptiaceae</taxon>
        <taxon>Eutreptiella</taxon>
    </lineage>
</organism>
<dbReference type="SUPFAM" id="SSF53335">
    <property type="entry name" value="S-adenosyl-L-methionine-dependent methyltransferases"/>
    <property type="match status" value="1"/>
</dbReference>
<dbReference type="InterPro" id="IPR052514">
    <property type="entry name" value="SAM-dependent_MTase"/>
</dbReference>
<dbReference type="InterPro" id="IPR006342">
    <property type="entry name" value="FkbM_mtfrase"/>
</dbReference>
<proteinExistence type="predicted"/>
<dbReference type="PANTHER" id="PTHR34203:SF15">
    <property type="entry name" value="SLL1173 PROTEIN"/>
    <property type="match status" value="1"/>
</dbReference>
<dbReference type="NCBIfam" id="TIGR01444">
    <property type="entry name" value="fkbM_fam"/>
    <property type="match status" value="1"/>
</dbReference>
<protein>
    <recommendedName>
        <fullName evidence="1">Methyltransferase FkbM domain-containing protein</fullName>
    </recommendedName>
</protein>
<dbReference type="Gene3D" id="3.40.50.150">
    <property type="entry name" value="Vaccinia Virus protein VP39"/>
    <property type="match status" value="1"/>
</dbReference>
<evidence type="ECO:0000313" key="2">
    <source>
        <dbReference type="EMBL" id="CAE0835718.1"/>
    </source>
</evidence>